<feature type="transmembrane region" description="Helical" evidence="1">
    <location>
        <begin position="40"/>
        <end position="64"/>
    </location>
</feature>
<dbReference type="SUPFAM" id="SSF101967">
    <property type="entry name" value="Adhesin YadA, collagen-binding domain"/>
    <property type="match status" value="2"/>
</dbReference>
<dbReference type="Pfam" id="PF05662">
    <property type="entry name" value="YadA_stalk"/>
    <property type="match status" value="1"/>
</dbReference>
<evidence type="ECO:0008006" key="7">
    <source>
        <dbReference type="Google" id="ProtNLM"/>
    </source>
</evidence>
<sequence>MNKIFKVVFNHSTQTWRAVPELARGNCKSSRQSSLKPSKLTIVGILTPIFASYTFAASIGLHALNYQTPGNLGMGGEHHTTEIPNLHQGKEAKAHEDGGVAIGAKSKAGLGGVALGGAAQTENSGVAIGTTAKAAGNNSLAIMRQSSANGKYAIAIGTAASAEKKSGIAIGQHSYANAENAIVIGSSIKDANVYDGNQNAQASANDAIGIGTKVRVSGEKGIAIGREANASVLGGVALGANSVADRAKSSEGYLNDVESVKNTTKGTLGSISVGSAEATRQITNVAAGKEDTDAANIAQLKAVADMVKGTIVRSGTGGVTVNETEENGKQVFTVNITPAETVGIEKGDGIDITNKKVGDKTIYKISAIPTETTKVTNGKNITVTSNKSGDKTTYNVALNDDITVSNLTATNNVNAKNITAAEKVKAKDVEATNVKATDVNTTNVTATNNVNAKNITAAEKVKAKDVE</sequence>
<dbReference type="RefSeq" id="WP_047977598.1">
    <property type="nucleotide sequence ID" value="NZ_JWIZ01000068.1"/>
</dbReference>
<feature type="domain" description="Trimeric autotransporter adhesin YadA-like head" evidence="2">
    <location>
        <begin position="124"/>
        <end position="142"/>
    </location>
</feature>
<dbReference type="Proteomes" id="UP000036270">
    <property type="component" value="Unassembled WGS sequence"/>
</dbReference>
<name>A0A0J5P3H1_9PAST</name>
<keyword evidence="1" id="KW-1133">Transmembrane helix</keyword>
<evidence type="ECO:0000313" key="6">
    <source>
        <dbReference type="Proteomes" id="UP000036270"/>
    </source>
</evidence>
<gene>
    <name evidence="5" type="ORF">RO21_09745</name>
</gene>
<dbReference type="PATRIC" id="fig|67855.3.peg.2055"/>
<feature type="domain" description="Trimeric autotransporter adhesin YadA-like head" evidence="2">
    <location>
        <begin position="148"/>
        <end position="174"/>
    </location>
</feature>
<dbReference type="EMBL" id="JWIZ01000068">
    <property type="protein sequence ID" value="KMK50786.1"/>
    <property type="molecule type" value="Genomic_DNA"/>
</dbReference>
<evidence type="ECO:0000259" key="2">
    <source>
        <dbReference type="Pfam" id="PF05658"/>
    </source>
</evidence>
<proteinExistence type="predicted"/>
<dbReference type="InterPro" id="IPR011049">
    <property type="entry name" value="Serralysin-like_metalloprot_C"/>
</dbReference>
<dbReference type="CDD" id="cd12820">
    <property type="entry name" value="LbR_YadA-like"/>
    <property type="match status" value="1"/>
</dbReference>
<dbReference type="AlphaFoldDB" id="A0A0J5P3H1"/>
<dbReference type="Pfam" id="PF05658">
    <property type="entry name" value="YadA_head"/>
    <property type="match status" value="3"/>
</dbReference>
<keyword evidence="1" id="KW-0472">Membrane</keyword>
<keyword evidence="1" id="KW-0812">Transmembrane</keyword>
<feature type="domain" description="ESPR" evidence="4">
    <location>
        <begin position="1"/>
        <end position="42"/>
    </location>
</feature>
<reference evidence="5 6" key="1">
    <citation type="submission" date="2014-12" db="EMBL/GenBank/DDBJ databases">
        <title>Reclassification of Actinobacillus muris as Muribacter muris.</title>
        <authorList>
            <person name="Christensen H."/>
            <person name="Nicklas W."/>
            <person name="Bisgaard M."/>
        </authorList>
    </citation>
    <scope>NUCLEOTIDE SEQUENCE [LARGE SCALE GENOMIC DNA]</scope>
    <source>
        <strain evidence="5 6">Ackerman80-443D</strain>
    </source>
</reference>
<dbReference type="Gene3D" id="2.150.10.10">
    <property type="entry name" value="Serralysin-like metalloprotease, C-terminal"/>
    <property type="match status" value="2"/>
</dbReference>
<dbReference type="InterPro" id="IPR008635">
    <property type="entry name" value="Coiled_stalk_dom"/>
</dbReference>
<keyword evidence="6" id="KW-1185">Reference proteome</keyword>
<dbReference type="STRING" id="67855.RO21_09745"/>
<evidence type="ECO:0000256" key="1">
    <source>
        <dbReference type="SAM" id="Phobius"/>
    </source>
</evidence>
<evidence type="ECO:0000259" key="3">
    <source>
        <dbReference type="Pfam" id="PF05662"/>
    </source>
</evidence>
<dbReference type="InterPro" id="IPR024973">
    <property type="entry name" value="ESPR"/>
</dbReference>
<feature type="domain" description="Trimeric autotransporter adhesin YadA-like head" evidence="2">
    <location>
        <begin position="217"/>
        <end position="242"/>
    </location>
</feature>
<dbReference type="Gene3D" id="2.60.40.4050">
    <property type="match status" value="1"/>
</dbReference>
<feature type="non-terminal residue" evidence="5">
    <location>
        <position position="467"/>
    </location>
</feature>
<protein>
    <recommendedName>
        <fullName evidence="7">Adhesin</fullName>
    </recommendedName>
</protein>
<feature type="domain" description="Trimeric autotransporter adhesin YadA-like stalk" evidence="3">
    <location>
        <begin position="281"/>
        <end position="321"/>
    </location>
</feature>
<evidence type="ECO:0000259" key="4">
    <source>
        <dbReference type="Pfam" id="PF13018"/>
    </source>
</evidence>
<dbReference type="Pfam" id="PF13018">
    <property type="entry name" value="ESPR"/>
    <property type="match status" value="1"/>
</dbReference>
<organism evidence="5 6">
    <name type="scientific">Muribacter muris</name>
    <dbReference type="NCBI Taxonomy" id="67855"/>
    <lineage>
        <taxon>Bacteria</taxon>
        <taxon>Pseudomonadati</taxon>
        <taxon>Pseudomonadota</taxon>
        <taxon>Gammaproteobacteria</taxon>
        <taxon>Pasteurellales</taxon>
        <taxon>Pasteurellaceae</taxon>
        <taxon>Muribacter</taxon>
    </lineage>
</organism>
<dbReference type="InterPro" id="IPR008640">
    <property type="entry name" value="Adhesin_Head_dom"/>
</dbReference>
<accession>A0A0J5P3H1</accession>
<dbReference type="GO" id="GO:0019867">
    <property type="term" value="C:outer membrane"/>
    <property type="evidence" value="ECO:0007669"/>
    <property type="project" value="InterPro"/>
</dbReference>
<evidence type="ECO:0000313" key="5">
    <source>
        <dbReference type="EMBL" id="KMK50786.1"/>
    </source>
</evidence>
<comment type="caution">
    <text evidence="5">The sequence shown here is derived from an EMBL/GenBank/DDBJ whole genome shotgun (WGS) entry which is preliminary data.</text>
</comment>